<reference evidence="4 5" key="1">
    <citation type="submission" date="2015-01" db="EMBL/GenBank/DDBJ databases">
        <title>Paenibacillus swuensis/DY6/whole genome sequencing.</title>
        <authorList>
            <person name="Kim M.K."/>
            <person name="Srinivasan S."/>
            <person name="Lee J.-J."/>
        </authorList>
    </citation>
    <scope>NUCLEOTIDE SEQUENCE [LARGE SCALE GENOMIC DNA]</scope>
    <source>
        <strain evidence="4 5">DY6</strain>
    </source>
</reference>
<dbReference type="KEGG" id="pswu:SY83_01405"/>
<evidence type="ECO:0000259" key="3">
    <source>
        <dbReference type="PROSITE" id="PS50977"/>
    </source>
</evidence>
<dbReference type="InterPro" id="IPR009057">
    <property type="entry name" value="Homeodomain-like_sf"/>
</dbReference>
<dbReference type="GO" id="GO:0003677">
    <property type="term" value="F:DNA binding"/>
    <property type="evidence" value="ECO:0007669"/>
    <property type="project" value="UniProtKB-UniRule"/>
</dbReference>
<dbReference type="PROSITE" id="PS50977">
    <property type="entry name" value="HTH_TETR_2"/>
    <property type="match status" value="1"/>
</dbReference>
<dbReference type="SUPFAM" id="SSF46689">
    <property type="entry name" value="Homeodomain-like"/>
    <property type="match status" value="1"/>
</dbReference>
<dbReference type="PANTHER" id="PTHR43479:SF7">
    <property type="entry name" value="TETR-FAMILY TRANSCRIPTIONAL REGULATOR"/>
    <property type="match status" value="1"/>
</dbReference>
<gene>
    <name evidence="4" type="ORF">SY83_01405</name>
</gene>
<dbReference type="Proteomes" id="UP000076927">
    <property type="component" value="Chromosome"/>
</dbReference>
<dbReference type="EMBL" id="CP011388">
    <property type="protein sequence ID" value="ANE45207.1"/>
    <property type="molecule type" value="Genomic_DNA"/>
</dbReference>
<evidence type="ECO:0000313" key="5">
    <source>
        <dbReference type="Proteomes" id="UP000076927"/>
    </source>
</evidence>
<feature type="DNA-binding region" description="H-T-H motif" evidence="2">
    <location>
        <begin position="29"/>
        <end position="48"/>
    </location>
</feature>
<dbReference type="Pfam" id="PF00440">
    <property type="entry name" value="TetR_N"/>
    <property type="match status" value="1"/>
</dbReference>
<dbReference type="RefSeq" id="WP_068603557.1">
    <property type="nucleotide sequence ID" value="NZ_CP011388.1"/>
</dbReference>
<proteinExistence type="predicted"/>
<evidence type="ECO:0000256" key="2">
    <source>
        <dbReference type="PROSITE-ProRule" id="PRU00335"/>
    </source>
</evidence>
<dbReference type="AlphaFoldDB" id="A0A172TE84"/>
<sequence>MDRRIKKNQEAIMNALIGLMAEKDFEKITINEIAERADVNRGTIYSHYADKYDLLDKCLQTHMEQLVQSCSPADETGLYPARDTLLRTFQLMEQNALFYTTLLTNKGVPSFRNHLQALMIRGIHEQIDQSHMDLGELQKDILAQFLSSATVGVIEWWFVQKMPCSAKDMTDQLWKLLELHQMLPQGKLN</sequence>
<dbReference type="PRINTS" id="PR00455">
    <property type="entry name" value="HTHTETR"/>
</dbReference>
<dbReference type="InterPro" id="IPR039532">
    <property type="entry name" value="TetR_C_Firmicutes"/>
</dbReference>
<dbReference type="PANTHER" id="PTHR43479">
    <property type="entry name" value="ACREF/ENVCD OPERON REPRESSOR-RELATED"/>
    <property type="match status" value="1"/>
</dbReference>
<dbReference type="OrthoDB" id="9810250at2"/>
<keyword evidence="5" id="KW-1185">Reference proteome</keyword>
<dbReference type="PATRIC" id="fig|1178515.4.peg.255"/>
<dbReference type="InterPro" id="IPR001647">
    <property type="entry name" value="HTH_TetR"/>
</dbReference>
<protein>
    <submittedName>
        <fullName evidence="4">TetR family transcriptional regulator</fullName>
    </submittedName>
</protein>
<organism evidence="4 5">
    <name type="scientific">Paenibacillus swuensis</name>
    <dbReference type="NCBI Taxonomy" id="1178515"/>
    <lineage>
        <taxon>Bacteria</taxon>
        <taxon>Bacillati</taxon>
        <taxon>Bacillota</taxon>
        <taxon>Bacilli</taxon>
        <taxon>Bacillales</taxon>
        <taxon>Paenibacillaceae</taxon>
        <taxon>Paenibacillus</taxon>
    </lineage>
</organism>
<keyword evidence="1 2" id="KW-0238">DNA-binding</keyword>
<name>A0A172TE84_9BACL</name>
<dbReference type="STRING" id="1178515.SY83_01405"/>
<accession>A0A172TE84</accession>
<evidence type="ECO:0000313" key="4">
    <source>
        <dbReference type="EMBL" id="ANE45207.1"/>
    </source>
</evidence>
<dbReference type="Gene3D" id="1.10.357.10">
    <property type="entry name" value="Tetracycline Repressor, domain 2"/>
    <property type="match status" value="1"/>
</dbReference>
<dbReference type="InterPro" id="IPR050624">
    <property type="entry name" value="HTH-type_Tx_Regulator"/>
</dbReference>
<feature type="domain" description="HTH tetR-type" evidence="3">
    <location>
        <begin position="6"/>
        <end position="66"/>
    </location>
</feature>
<dbReference type="Pfam" id="PF14278">
    <property type="entry name" value="TetR_C_8"/>
    <property type="match status" value="1"/>
</dbReference>
<evidence type="ECO:0000256" key="1">
    <source>
        <dbReference type="ARBA" id="ARBA00023125"/>
    </source>
</evidence>